<sequence>MIIKRLLSFIWPQTTTVSSDYSGVLELTVVNGKKMLDSKNANYSFGSLQRILERGLREIELKDVSSVVLLGLGGGSLITSLRERFNYSGKIYAVDIDSVVIDIAKKEFNIQESEHLHIFNADAYDYVKAFSTTTDLIIVDLFIDTKVPTKFYSEDFCCELSRILSPKGQMIFNLGMDDSGAKERQQVITYFKSNPNFKCTILEKIEGTNVVMIVETIPHQTK</sequence>
<dbReference type="SUPFAM" id="SSF53335">
    <property type="entry name" value="S-adenosyl-L-methionine-dependent methyltransferases"/>
    <property type="match status" value="1"/>
</dbReference>
<dbReference type="EMBL" id="FNQK01000017">
    <property type="protein sequence ID" value="SEA53632.1"/>
    <property type="molecule type" value="Genomic_DNA"/>
</dbReference>
<dbReference type="CDD" id="cd02440">
    <property type="entry name" value="AdoMet_MTases"/>
    <property type="match status" value="1"/>
</dbReference>
<dbReference type="RefSeq" id="WP_092135653.1">
    <property type="nucleotide sequence ID" value="NZ_FNQK01000017.1"/>
</dbReference>
<dbReference type="STRING" id="283786.SAMN04487990_11727"/>
<proteinExistence type="predicted"/>
<dbReference type="Gene3D" id="3.40.50.150">
    <property type="entry name" value="Vaccinia Virus protein VP39"/>
    <property type="match status" value="1"/>
</dbReference>
<evidence type="ECO:0000256" key="1">
    <source>
        <dbReference type="ARBA" id="ARBA00023115"/>
    </source>
</evidence>
<accession>A0A1H4C0M5</accession>
<dbReference type="InterPro" id="IPR029063">
    <property type="entry name" value="SAM-dependent_MTases_sf"/>
</dbReference>
<dbReference type="OrthoDB" id="650847at2"/>
<gene>
    <name evidence="2" type="ORF">SAMN04487990_11727</name>
</gene>
<name>A0A1H4C0M5_BIZPA</name>
<keyword evidence="1" id="KW-0620">Polyamine biosynthesis</keyword>
<evidence type="ECO:0000313" key="2">
    <source>
        <dbReference type="EMBL" id="SEA53632.1"/>
    </source>
</evidence>
<dbReference type="Pfam" id="PF01564">
    <property type="entry name" value="Spermine_synth"/>
    <property type="match status" value="1"/>
</dbReference>
<organism evidence="2 3">
    <name type="scientific">Bizionia paragorgiae</name>
    <dbReference type="NCBI Taxonomy" id="283786"/>
    <lineage>
        <taxon>Bacteria</taxon>
        <taxon>Pseudomonadati</taxon>
        <taxon>Bacteroidota</taxon>
        <taxon>Flavobacteriia</taxon>
        <taxon>Flavobacteriales</taxon>
        <taxon>Flavobacteriaceae</taxon>
        <taxon>Bizionia</taxon>
    </lineage>
</organism>
<protein>
    <submittedName>
        <fullName evidence="2">Spermine/spermidine synthase</fullName>
    </submittedName>
</protein>
<dbReference type="PANTHER" id="PTHR43317:SF1">
    <property type="entry name" value="THERMOSPERMINE SYNTHASE ACAULIS5"/>
    <property type="match status" value="1"/>
</dbReference>
<keyword evidence="3" id="KW-1185">Reference proteome</keyword>
<reference evidence="3" key="1">
    <citation type="submission" date="2016-10" db="EMBL/GenBank/DDBJ databases">
        <authorList>
            <person name="Varghese N."/>
            <person name="Submissions S."/>
        </authorList>
    </citation>
    <scope>NUCLEOTIDE SEQUENCE [LARGE SCALE GENOMIC DNA]</scope>
    <source>
        <strain evidence="3">DSM 23842</strain>
    </source>
</reference>
<dbReference type="PANTHER" id="PTHR43317">
    <property type="entry name" value="THERMOSPERMINE SYNTHASE ACAULIS5"/>
    <property type="match status" value="1"/>
</dbReference>
<evidence type="ECO:0000313" key="3">
    <source>
        <dbReference type="Proteomes" id="UP000198846"/>
    </source>
</evidence>
<dbReference type="Proteomes" id="UP000198846">
    <property type="component" value="Unassembled WGS sequence"/>
</dbReference>
<dbReference type="AlphaFoldDB" id="A0A1H4C0M5"/>
<dbReference type="GO" id="GO:0006596">
    <property type="term" value="P:polyamine biosynthetic process"/>
    <property type="evidence" value="ECO:0007669"/>
    <property type="project" value="UniProtKB-KW"/>
</dbReference>